<keyword evidence="2" id="KW-0472">Membrane</keyword>
<evidence type="ECO:0000313" key="4">
    <source>
        <dbReference type="Proteomes" id="UP000567179"/>
    </source>
</evidence>
<name>A0A8H5AYC2_9AGAR</name>
<gene>
    <name evidence="3" type="ORF">D9619_003801</name>
</gene>
<keyword evidence="4" id="KW-1185">Reference proteome</keyword>
<evidence type="ECO:0000256" key="1">
    <source>
        <dbReference type="SAM" id="MobiDB-lite"/>
    </source>
</evidence>
<keyword evidence="2" id="KW-0812">Transmembrane</keyword>
<reference evidence="3 4" key="1">
    <citation type="journal article" date="2020" name="ISME J.">
        <title>Uncovering the hidden diversity of litter-decomposition mechanisms in mushroom-forming fungi.</title>
        <authorList>
            <person name="Floudas D."/>
            <person name="Bentzer J."/>
            <person name="Ahren D."/>
            <person name="Johansson T."/>
            <person name="Persson P."/>
            <person name="Tunlid A."/>
        </authorList>
    </citation>
    <scope>NUCLEOTIDE SEQUENCE [LARGE SCALE GENOMIC DNA]</scope>
    <source>
        <strain evidence="3 4">CBS 101986</strain>
    </source>
</reference>
<sequence length="355" mass="38149">MGYKYQCSLTAQDCAALYHSRNSTSGPSKLPFTNKSCVRDARLEGNVGRCGFPGAPCVLQGNGMDNCAGGGDSAAYFGYKQICVADAAGSSTTGFCRGEAGAVCTGNAECKWGMSCNHTYNQGIFFAGVCGGANAYMNNNEAADGLDFGRDYCLSGKAHQDPTTNYWLCSEGPPMMLTVAPSPLPSPSPSPSPDSGPSKKMSEVGVIVGPIAAVLAITVLAGVYFLRRRHSQRESKSASLEGGPPIRKRDIHIGEKPRESTHEHVRSAGGEGGPHTQDGADRLAVSWKSVVGQRRKDRGHEDVHQMDGRGDGETEEEWLERMVRESNERMAKLDAMKRRLDERRKMEARMDGSDA</sequence>
<protein>
    <submittedName>
        <fullName evidence="3">Uncharacterized protein</fullName>
    </submittedName>
</protein>
<dbReference type="AlphaFoldDB" id="A0A8H5AYC2"/>
<evidence type="ECO:0000313" key="3">
    <source>
        <dbReference type="EMBL" id="KAF5312946.1"/>
    </source>
</evidence>
<dbReference type="Proteomes" id="UP000567179">
    <property type="component" value="Unassembled WGS sequence"/>
</dbReference>
<proteinExistence type="predicted"/>
<accession>A0A8H5AYC2</accession>
<feature type="transmembrane region" description="Helical" evidence="2">
    <location>
        <begin position="204"/>
        <end position="226"/>
    </location>
</feature>
<dbReference type="OrthoDB" id="3059668at2759"/>
<evidence type="ECO:0000256" key="2">
    <source>
        <dbReference type="SAM" id="Phobius"/>
    </source>
</evidence>
<dbReference type="EMBL" id="JAACJJ010000056">
    <property type="protein sequence ID" value="KAF5312946.1"/>
    <property type="molecule type" value="Genomic_DNA"/>
</dbReference>
<keyword evidence="2" id="KW-1133">Transmembrane helix</keyword>
<comment type="caution">
    <text evidence="3">The sequence shown here is derived from an EMBL/GenBank/DDBJ whole genome shotgun (WGS) entry which is preliminary data.</text>
</comment>
<feature type="region of interest" description="Disordered" evidence="1">
    <location>
        <begin position="231"/>
        <end position="317"/>
    </location>
</feature>
<feature type="compositionally biased region" description="Basic and acidic residues" evidence="1">
    <location>
        <begin position="247"/>
        <end position="266"/>
    </location>
</feature>
<organism evidence="3 4">
    <name type="scientific">Psilocybe cf. subviscida</name>
    <dbReference type="NCBI Taxonomy" id="2480587"/>
    <lineage>
        <taxon>Eukaryota</taxon>
        <taxon>Fungi</taxon>
        <taxon>Dikarya</taxon>
        <taxon>Basidiomycota</taxon>
        <taxon>Agaricomycotina</taxon>
        <taxon>Agaricomycetes</taxon>
        <taxon>Agaricomycetidae</taxon>
        <taxon>Agaricales</taxon>
        <taxon>Agaricineae</taxon>
        <taxon>Strophariaceae</taxon>
        <taxon>Psilocybe</taxon>
    </lineage>
</organism>
<feature type="compositionally biased region" description="Basic and acidic residues" evidence="1">
    <location>
        <begin position="298"/>
        <end position="312"/>
    </location>
</feature>
<feature type="region of interest" description="Disordered" evidence="1">
    <location>
        <begin position="178"/>
        <end position="201"/>
    </location>
</feature>
<feature type="compositionally biased region" description="Pro residues" evidence="1">
    <location>
        <begin position="182"/>
        <end position="194"/>
    </location>
</feature>